<evidence type="ECO:0000256" key="1">
    <source>
        <dbReference type="ARBA" id="ARBA00010928"/>
    </source>
</evidence>
<keyword evidence="7" id="KW-1185">Reference proteome</keyword>
<evidence type="ECO:0000256" key="3">
    <source>
        <dbReference type="SAM" id="SignalP"/>
    </source>
</evidence>
<dbReference type="GO" id="GO:0000166">
    <property type="term" value="F:nucleotide binding"/>
    <property type="evidence" value="ECO:0007669"/>
    <property type="project" value="InterPro"/>
</dbReference>
<evidence type="ECO:0000256" key="2">
    <source>
        <dbReference type="ARBA" id="ARBA00023002"/>
    </source>
</evidence>
<evidence type="ECO:0000259" key="4">
    <source>
        <dbReference type="Pfam" id="PF01408"/>
    </source>
</evidence>
<name>A0A0D3JSE7_EMIH1</name>
<accession>A0A0D3JSE7</accession>
<dbReference type="GO" id="GO:0005737">
    <property type="term" value="C:cytoplasm"/>
    <property type="evidence" value="ECO:0007669"/>
    <property type="project" value="TreeGrafter"/>
</dbReference>
<protein>
    <recommendedName>
        <fullName evidence="8">Myo-inositol 2-dehydrogenase</fullName>
    </recommendedName>
</protein>
<dbReference type="PaxDb" id="2903-EOD26432"/>
<evidence type="ECO:0000259" key="5">
    <source>
        <dbReference type="Pfam" id="PF22725"/>
    </source>
</evidence>
<dbReference type="AlphaFoldDB" id="A0A0D3JSE7"/>
<reference evidence="6" key="2">
    <citation type="submission" date="2024-10" db="UniProtKB">
        <authorList>
            <consortium name="EnsemblProtists"/>
        </authorList>
    </citation>
    <scope>IDENTIFICATION</scope>
</reference>
<dbReference type="eggNOG" id="KOG2741">
    <property type="taxonomic scope" value="Eukaryota"/>
</dbReference>
<dbReference type="STRING" id="2903.R1CUT6"/>
<feature type="domain" description="Gfo/Idh/MocA-like oxidoreductase N-terminal" evidence="4">
    <location>
        <begin position="64"/>
        <end position="183"/>
    </location>
</feature>
<dbReference type="Pfam" id="PF01408">
    <property type="entry name" value="GFO_IDH_MocA"/>
    <property type="match status" value="1"/>
</dbReference>
<proteinExistence type="inferred from homology"/>
<evidence type="ECO:0000313" key="6">
    <source>
        <dbReference type="EnsemblProtists" id="EOD26432"/>
    </source>
</evidence>
<dbReference type="SUPFAM" id="SSF51735">
    <property type="entry name" value="NAD(P)-binding Rossmann-fold domains"/>
    <property type="match status" value="1"/>
</dbReference>
<dbReference type="KEGG" id="ehx:EMIHUDRAFT_427003"/>
<evidence type="ECO:0000313" key="7">
    <source>
        <dbReference type="Proteomes" id="UP000013827"/>
    </source>
</evidence>
<reference evidence="7" key="1">
    <citation type="journal article" date="2013" name="Nature">
        <title>Pan genome of the phytoplankton Emiliania underpins its global distribution.</title>
        <authorList>
            <person name="Read B.A."/>
            <person name="Kegel J."/>
            <person name="Klute M.J."/>
            <person name="Kuo A."/>
            <person name="Lefebvre S.C."/>
            <person name="Maumus F."/>
            <person name="Mayer C."/>
            <person name="Miller J."/>
            <person name="Monier A."/>
            <person name="Salamov A."/>
            <person name="Young J."/>
            <person name="Aguilar M."/>
            <person name="Claverie J.M."/>
            <person name="Frickenhaus S."/>
            <person name="Gonzalez K."/>
            <person name="Herman E.K."/>
            <person name="Lin Y.C."/>
            <person name="Napier J."/>
            <person name="Ogata H."/>
            <person name="Sarno A.F."/>
            <person name="Shmutz J."/>
            <person name="Schroeder D."/>
            <person name="de Vargas C."/>
            <person name="Verret F."/>
            <person name="von Dassow P."/>
            <person name="Valentin K."/>
            <person name="Van de Peer Y."/>
            <person name="Wheeler G."/>
            <person name="Dacks J.B."/>
            <person name="Delwiche C.F."/>
            <person name="Dyhrman S.T."/>
            <person name="Glockner G."/>
            <person name="John U."/>
            <person name="Richards T."/>
            <person name="Worden A.Z."/>
            <person name="Zhang X."/>
            <person name="Grigoriev I.V."/>
            <person name="Allen A.E."/>
            <person name="Bidle K."/>
            <person name="Borodovsky M."/>
            <person name="Bowler C."/>
            <person name="Brownlee C."/>
            <person name="Cock J.M."/>
            <person name="Elias M."/>
            <person name="Gladyshev V.N."/>
            <person name="Groth M."/>
            <person name="Guda C."/>
            <person name="Hadaegh A."/>
            <person name="Iglesias-Rodriguez M.D."/>
            <person name="Jenkins J."/>
            <person name="Jones B.M."/>
            <person name="Lawson T."/>
            <person name="Leese F."/>
            <person name="Lindquist E."/>
            <person name="Lobanov A."/>
            <person name="Lomsadze A."/>
            <person name="Malik S.B."/>
            <person name="Marsh M.E."/>
            <person name="Mackinder L."/>
            <person name="Mock T."/>
            <person name="Mueller-Roeber B."/>
            <person name="Pagarete A."/>
            <person name="Parker M."/>
            <person name="Probert I."/>
            <person name="Quesneville H."/>
            <person name="Raines C."/>
            <person name="Rensing S.A."/>
            <person name="Riano-Pachon D.M."/>
            <person name="Richier S."/>
            <person name="Rokitta S."/>
            <person name="Shiraiwa Y."/>
            <person name="Soanes D.M."/>
            <person name="van der Giezen M."/>
            <person name="Wahlund T.M."/>
            <person name="Williams B."/>
            <person name="Wilson W."/>
            <person name="Wolfe G."/>
            <person name="Wurch L.L."/>
        </authorList>
    </citation>
    <scope>NUCLEOTIDE SEQUENCE</scope>
</reference>
<dbReference type="SUPFAM" id="SSF55347">
    <property type="entry name" value="Glyceraldehyde-3-phosphate dehydrogenase-like, C-terminal domain"/>
    <property type="match status" value="1"/>
</dbReference>
<dbReference type="HOGENOM" id="CLU_023194_0_3_1"/>
<dbReference type="PANTHER" id="PTHR42840:SF3">
    <property type="entry name" value="BINDING ROSSMANN FOLD OXIDOREDUCTASE, PUTATIVE (AFU_ORTHOLOGUE AFUA_2G10240)-RELATED"/>
    <property type="match status" value="1"/>
</dbReference>
<dbReference type="Gene3D" id="3.30.360.10">
    <property type="entry name" value="Dihydrodipicolinate Reductase, domain 2"/>
    <property type="match status" value="1"/>
</dbReference>
<feature type="chain" id="PRO_5044291546" description="Myo-inositol 2-dehydrogenase" evidence="3">
    <location>
        <begin position="18"/>
        <end position="446"/>
    </location>
</feature>
<dbReference type="Proteomes" id="UP000013827">
    <property type="component" value="Unassembled WGS sequence"/>
</dbReference>
<feature type="domain" description="GFO/IDH/MocA-like oxidoreductase" evidence="5">
    <location>
        <begin position="192"/>
        <end position="317"/>
    </location>
</feature>
<comment type="similarity">
    <text evidence="1">Belongs to the Gfo/Idh/MocA family.</text>
</comment>
<dbReference type="Pfam" id="PF22725">
    <property type="entry name" value="GFO_IDH_MocA_C3"/>
    <property type="match status" value="1"/>
</dbReference>
<dbReference type="RefSeq" id="XP_005778861.1">
    <property type="nucleotide sequence ID" value="XM_005778804.1"/>
</dbReference>
<dbReference type="InterPro" id="IPR000683">
    <property type="entry name" value="Gfo/Idh/MocA-like_OxRdtase_N"/>
</dbReference>
<dbReference type="GO" id="GO:0016491">
    <property type="term" value="F:oxidoreductase activity"/>
    <property type="evidence" value="ECO:0007669"/>
    <property type="project" value="UniProtKB-KW"/>
</dbReference>
<dbReference type="PANTHER" id="PTHR42840">
    <property type="entry name" value="NAD(P)-BINDING ROSSMANN-FOLD SUPERFAMILY PROTEIN-RELATED"/>
    <property type="match status" value="1"/>
</dbReference>
<dbReference type="GeneID" id="17271978"/>
<evidence type="ECO:0008006" key="8">
    <source>
        <dbReference type="Google" id="ProtNLM"/>
    </source>
</evidence>
<keyword evidence="2" id="KW-0560">Oxidoreductase</keyword>
<dbReference type="EnsemblProtists" id="EOD26432">
    <property type="protein sequence ID" value="EOD26432"/>
    <property type="gene ID" value="EMIHUDRAFT_427003"/>
</dbReference>
<dbReference type="InterPro" id="IPR036291">
    <property type="entry name" value="NAD(P)-bd_dom_sf"/>
</dbReference>
<dbReference type="GO" id="GO:0006740">
    <property type="term" value="P:NADPH regeneration"/>
    <property type="evidence" value="ECO:0007669"/>
    <property type="project" value="TreeGrafter"/>
</dbReference>
<sequence>MLCLLPLTAALHAPVRAPGTLRASAPFVSVSAALHVPVRATPIVLRAAAPSLSISTPRAVGEPIRVGIVGCGRIGIVHLETLRKCPKAKVVSIGGSSREETVSALAEKYGIAHFAKDADEVIRNPDVDAVWICSPSQYHAAQIRLAAELGKDIFCEKPIATELDETIQSVLFAREKGVKLMVALQRRFDPNFMRVKSAIMDGEIGSPVQIRLTSRDPSPPPKKYVEGGGGIFKDMAIHDLDMSRFLMGEDPLEAYDTATIIVKYREGRTATIDVCRQASLPEMTRDRARLPAATTDACRQATYGYDQRAEALGTAAMVMTDNMYPNTARVFTGDFVGMADLPYDFFMSRYIAAYEATSTPLASRARAARAPSDAPVTGEDGVIALAMAIAAGLSAKEQRWVKLSEVLPALDGSMEGSPRLRKRDRLSAFLRSLGGARTSEPEPIPA</sequence>
<dbReference type="OMA" id="DFFMDRF"/>
<feature type="signal peptide" evidence="3">
    <location>
        <begin position="1"/>
        <end position="17"/>
    </location>
</feature>
<dbReference type="InterPro" id="IPR055170">
    <property type="entry name" value="GFO_IDH_MocA-like_dom"/>
</dbReference>
<keyword evidence="3" id="KW-0732">Signal</keyword>
<dbReference type="Gene3D" id="3.40.50.720">
    <property type="entry name" value="NAD(P)-binding Rossmann-like Domain"/>
    <property type="match status" value="1"/>
</dbReference>
<organism evidence="6 7">
    <name type="scientific">Emiliania huxleyi (strain CCMP1516)</name>
    <dbReference type="NCBI Taxonomy" id="280463"/>
    <lineage>
        <taxon>Eukaryota</taxon>
        <taxon>Haptista</taxon>
        <taxon>Haptophyta</taxon>
        <taxon>Prymnesiophyceae</taxon>
        <taxon>Isochrysidales</taxon>
        <taxon>Noelaerhabdaceae</taxon>
        <taxon>Emiliania</taxon>
    </lineage>
</organism>